<evidence type="ECO:0000256" key="1">
    <source>
        <dbReference type="ARBA" id="ARBA00005896"/>
    </source>
</evidence>
<dbReference type="InterPro" id="IPR042098">
    <property type="entry name" value="TauD-like_sf"/>
</dbReference>
<dbReference type="AlphaFoldDB" id="A0A2A2EU21"/>
<dbReference type="GO" id="GO:0046872">
    <property type="term" value="F:metal ion binding"/>
    <property type="evidence" value="ECO:0007669"/>
    <property type="project" value="UniProtKB-KW"/>
</dbReference>
<comment type="caution">
    <text evidence="7">The sequence shown here is derived from an EMBL/GenBank/DDBJ whole genome shotgun (WGS) entry which is preliminary data.</text>
</comment>
<evidence type="ECO:0000256" key="5">
    <source>
        <dbReference type="ARBA" id="ARBA00023004"/>
    </source>
</evidence>
<keyword evidence="2" id="KW-0479">Metal-binding</keyword>
<feature type="domain" description="TauD/TfdA-like" evidence="6">
    <location>
        <begin position="23"/>
        <end position="292"/>
    </location>
</feature>
<keyword evidence="4" id="KW-0560">Oxidoreductase</keyword>
<dbReference type="EMBL" id="NSKB01000005">
    <property type="protein sequence ID" value="PAU76060.1"/>
    <property type="molecule type" value="Genomic_DNA"/>
</dbReference>
<keyword evidence="8" id="KW-1185">Reference proteome</keyword>
<comment type="similarity">
    <text evidence="1">Belongs to the TfdA dioxygenase family.</text>
</comment>
<evidence type="ECO:0000256" key="4">
    <source>
        <dbReference type="ARBA" id="ARBA00023002"/>
    </source>
</evidence>
<proteinExistence type="inferred from homology"/>
<protein>
    <submittedName>
        <fullName evidence="7">Taurine dioxygenase</fullName>
    </submittedName>
</protein>
<evidence type="ECO:0000313" key="7">
    <source>
        <dbReference type="EMBL" id="PAU76060.1"/>
    </source>
</evidence>
<dbReference type="SUPFAM" id="SSF51197">
    <property type="entry name" value="Clavaminate synthase-like"/>
    <property type="match status" value="1"/>
</dbReference>
<evidence type="ECO:0000256" key="3">
    <source>
        <dbReference type="ARBA" id="ARBA00022964"/>
    </source>
</evidence>
<name>A0A2A2EU21_9GAMM</name>
<sequence>MSRLSPVMAIHPSYRSVSMQLNLTPLTPAFGAEVQGLNLSQPQSDDTMATLKAALNEHSILVLRDQPLSAQRHVELSKTFGPLMIHVLKQFLTTDHPEIYVLSNVAENGKPIGNHKEGWNWHSDLSYVEEPSMGSLLHAIEVPPEGGDTLFASMHAAFEALPKAIKDKIRSLKAVHSYTGYYEKAFADREPLSAEQRAKTPDVVHPLVRIHPETHRPSLYVGQDIVKEIVGLPAEESRSLIDELNRHAISDAFVYRHKWQAHDLVIWDNRCTMHCATPYDDQRYRRVMHRTTVEGDRPFGA</sequence>
<gene>
    <name evidence="7" type="ORF">CK498_14220</name>
</gene>
<accession>A0A2A2EU21</accession>
<dbReference type="OrthoDB" id="581608at2"/>
<dbReference type="PANTHER" id="PTHR43779">
    <property type="entry name" value="DIOXYGENASE RV0097-RELATED"/>
    <property type="match status" value="1"/>
</dbReference>
<evidence type="ECO:0000313" key="8">
    <source>
        <dbReference type="Proteomes" id="UP000217771"/>
    </source>
</evidence>
<evidence type="ECO:0000256" key="2">
    <source>
        <dbReference type="ARBA" id="ARBA00022723"/>
    </source>
</evidence>
<dbReference type="InterPro" id="IPR051178">
    <property type="entry name" value="TfdA_dioxygenase"/>
</dbReference>
<dbReference type="PANTHER" id="PTHR43779:SF3">
    <property type="entry name" value="(3R)-3-[(CARBOXYMETHYL)AMINO]FATTY ACID OXYGENASE_DECARBOXYLASE"/>
    <property type="match status" value="1"/>
</dbReference>
<dbReference type="Gene3D" id="3.60.130.10">
    <property type="entry name" value="Clavaminate synthase-like"/>
    <property type="match status" value="1"/>
</dbReference>
<dbReference type="Pfam" id="PF02668">
    <property type="entry name" value="TauD"/>
    <property type="match status" value="1"/>
</dbReference>
<keyword evidence="5" id="KW-0408">Iron</keyword>
<evidence type="ECO:0000259" key="6">
    <source>
        <dbReference type="Pfam" id="PF02668"/>
    </source>
</evidence>
<organism evidence="7 8">
    <name type="scientific">Halomonas salipaludis</name>
    <dbReference type="NCBI Taxonomy" id="2032625"/>
    <lineage>
        <taxon>Bacteria</taxon>
        <taxon>Pseudomonadati</taxon>
        <taxon>Pseudomonadota</taxon>
        <taxon>Gammaproteobacteria</taxon>
        <taxon>Oceanospirillales</taxon>
        <taxon>Halomonadaceae</taxon>
        <taxon>Halomonas</taxon>
    </lineage>
</organism>
<keyword evidence="3 7" id="KW-0223">Dioxygenase</keyword>
<dbReference type="Proteomes" id="UP000217771">
    <property type="component" value="Unassembled WGS sequence"/>
</dbReference>
<dbReference type="InterPro" id="IPR003819">
    <property type="entry name" value="TauD/TfdA-like"/>
</dbReference>
<reference evidence="7 8" key="1">
    <citation type="submission" date="2017-08" db="EMBL/GenBank/DDBJ databases">
        <title>Halomonas alkalisoli sp. nov., isolated from saline alkaline soil.</title>
        <authorList>
            <person name="Wang D."/>
            <person name="Zhang G."/>
        </authorList>
    </citation>
    <scope>NUCLEOTIDE SEQUENCE [LARGE SCALE GENOMIC DNA]</scope>
    <source>
        <strain evidence="7 8">WRN001</strain>
    </source>
</reference>
<dbReference type="GO" id="GO:0016706">
    <property type="term" value="F:2-oxoglutarate-dependent dioxygenase activity"/>
    <property type="evidence" value="ECO:0007669"/>
    <property type="project" value="UniProtKB-ARBA"/>
</dbReference>